<evidence type="ECO:0000313" key="2">
    <source>
        <dbReference type="EMBL" id="KAF2603438.1"/>
    </source>
</evidence>
<evidence type="ECO:0008006" key="3">
    <source>
        <dbReference type="Google" id="ProtNLM"/>
    </source>
</evidence>
<gene>
    <name evidence="2" type="ORF">F2Q70_00026932</name>
</gene>
<feature type="region of interest" description="Disordered" evidence="1">
    <location>
        <begin position="546"/>
        <end position="570"/>
    </location>
</feature>
<feature type="region of interest" description="Disordered" evidence="1">
    <location>
        <begin position="376"/>
        <end position="401"/>
    </location>
</feature>
<name>A0A8S9LDE6_BRACR</name>
<accession>A0A8S9LDE6</accession>
<protein>
    <recommendedName>
        <fullName evidence="3">Retrotransposon gag domain-containing protein</fullName>
    </recommendedName>
</protein>
<dbReference type="AlphaFoldDB" id="A0A8S9LDE6"/>
<evidence type="ECO:0000256" key="1">
    <source>
        <dbReference type="SAM" id="MobiDB-lite"/>
    </source>
</evidence>
<feature type="compositionally biased region" description="Low complexity" evidence="1">
    <location>
        <begin position="500"/>
        <end position="526"/>
    </location>
</feature>
<reference evidence="2" key="1">
    <citation type="submission" date="2019-12" db="EMBL/GenBank/DDBJ databases">
        <title>Genome sequencing and annotation of Brassica cretica.</title>
        <authorList>
            <person name="Studholme D.J."/>
            <person name="Sarris P.F."/>
        </authorList>
    </citation>
    <scope>NUCLEOTIDE SEQUENCE</scope>
    <source>
        <strain evidence="2">PFS-102/07</strain>
        <tissue evidence="2">Leaf</tissue>
    </source>
</reference>
<dbReference type="PANTHER" id="PTHR33223">
    <property type="entry name" value="CCHC-TYPE DOMAIN-CONTAINING PROTEIN"/>
    <property type="match status" value="1"/>
</dbReference>
<feature type="compositionally biased region" description="Basic residues" evidence="1">
    <location>
        <begin position="556"/>
        <end position="568"/>
    </location>
</feature>
<proteinExistence type="predicted"/>
<sequence>MPVLLNIGQSASKEEAVEEMKDCRSITQHWYIHMSIKSNKEIWLLLVEPLDLERVIHKSKRVVDTLQTAIGSVEIQASIETVHPASIDTVHLPSIDTVHPNTVHLPSIGTVHPVSIDSVHPNTVHSNTIHPNTVHSGTVHPNTVHPDTVHPDTVHPVENNTTCGETEKIEVLILKVDENEMLRDEEGRTRNSAGQLINAQDVVIPEMNDFDLSREWYDWVGQDPFQGIPHQDPRNHIEELEDLVSRSEQNEVSEYHMLCKIFPYSISWDAFRWFSQLQPGSLTSWDEIERAFLYKFLDDAEATREKEKNDKWEMFLASLDEEYMIPIQLLDDIMAKRDEQHVSGELSRVEEAEKEVTLEDFLELEEWLADMDQNSEKKLDDDQHTLRGDLETSPKASIDRQSADSIDLHLHSIIDRHPPDCIDRHSWLDELPGYVVEIEPIEERVHEVKRIHDPVKFVVLCVVFEADSPIPPDKVDKGPAEPVSIATDRIPSINTNKQASIDTTTSPSIDTTPSPSIDPTTSSSLDTGRISEQKEFDVCGNLRDGDITTRSDKSGGKKRRNWKKRKRIKDGPQVSLTPHFSDCVRKSRVRSRCFSHPIASSTPSCRDDRQRRRVYGGGFHTRMIKLQRVDIETCYGASKRKKIQGRRVDIPEEIEDNRPLSVDRASRVSIDRHLTVSIDAHHQRSDCLKEPKLTSNTKPDTTACLGAWYTWHQILQTSLEGYGVMCFCDYDFLDVDCSIVERDCPSVLLEDKQKGKSGGVDIPWILPIISHELHRRVRCLAMDGDLTTVRFSFELAFQCHRFGVNQHPVAEVMPVLMKSGQSASQEEAVEEMKDCRSITQH</sequence>
<dbReference type="PANTHER" id="PTHR33223:SF11">
    <property type="entry name" value="ELEMENT PROTEIN, PUTATIVE-RELATED"/>
    <property type="match status" value="1"/>
</dbReference>
<organism evidence="2">
    <name type="scientific">Brassica cretica</name>
    <name type="common">Mustard</name>
    <dbReference type="NCBI Taxonomy" id="69181"/>
    <lineage>
        <taxon>Eukaryota</taxon>
        <taxon>Viridiplantae</taxon>
        <taxon>Streptophyta</taxon>
        <taxon>Embryophyta</taxon>
        <taxon>Tracheophyta</taxon>
        <taxon>Spermatophyta</taxon>
        <taxon>Magnoliopsida</taxon>
        <taxon>eudicotyledons</taxon>
        <taxon>Gunneridae</taxon>
        <taxon>Pentapetalae</taxon>
        <taxon>rosids</taxon>
        <taxon>malvids</taxon>
        <taxon>Brassicales</taxon>
        <taxon>Brassicaceae</taxon>
        <taxon>Brassiceae</taxon>
        <taxon>Brassica</taxon>
    </lineage>
</organism>
<dbReference type="EMBL" id="QGKY02000094">
    <property type="protein sequence ID" value="KAF2603438.1"/>
    <property type="molecule type" value="Genomic_DNA"/>
</dbReference>
<feature type="compositionally biased region" description="Basic and acidic residues" evidence="1">
    <location>
        <begin position="546"/>
        <end position="555"/>
    </location>
</feature>
<comment type="caution">
    <text evidence="2">The sequence shown here is derived from an EMBL/GenBank/DDBJ whole genome shotgun (WGS) entry which is preliminary data.</text>
</comment>
<feature type="region of interest" description="Disordered" evidence="1">
    <location>
        <begin position="473"/>
        <end position="526"/>
    </location>
</feature>